<gene>
    <name evidence="4" type="ORF">SCD92_06020</name>
</gene>
<evidence type="ECO:0000256" key="1">
    <source>
        <dbReference type="ARBA" id="ARBA00023012"/>
    </source>
</evidence>
<dbReference type="GO" id="GO:0003677">
    <property type="term" value="F:DNA binding"/>
    <property type="evidence" value="ECO:0007669"/>
    <property type="project" value="UniProtKB-KW"/>
</dbReference>
<dbReference type="InterPro" id="IPR012379">
    <property type="entry name" value="LytTR_MHYE"/>
</dbReference>
<protein>
    <submittedName>
        <fullName evidence="4">LytTR family DNA-binding domain-containing protein</fullName>
    </submittedName>
</protein>
<dbReference type="Pfam" id="PF04397">
    <property type="entry name" value="LytTR"/>
    <property type="match status" value="1"/>
</dbReference>
<keyword evidence="2" id="KW-0812">Transmembrane</keyword>
<dbReference type="PANTHER" id="PTHR37299:SF1">
    <property type="entry name" value="STAGE 0 SPORULATION PROTEIN A HOMOLOG"/>
    <property type="match status" value="1"/>
</dbReference>
<feature type="transmembrane region" description="Helical" evidence="2">
    <location>
        <begin position="137"/>
        <end position="154"/>
    </location>
</feature>
<keyword evidence="2" id="KW-1133">Transmembrane helix</keyword>
<organism evidence="4 5">
    <name type="scientific">Gilvimarinus gilvus</name>
    <dbReference type="NCBI Taxonomy" id="3058038"/>
    <lineage>
        <taxon>Bacteria</taxon>
        <taxon>Pseudomonadati</taxon>
        <taxon>Pseudomonadota</taxon>
        <taxon>Gammaproteobacteria</taxon>
        <taxon>Cellvibrionales</taxon>
        <taxon>Cellvibrionaceae</taxon>
        <taxon>Gilvimarinus</taxon>
    </lineage>
</organism>
<dbReference type="PIRSF" id="PIRSF031767">
    <property type="entry name" value="MHYE_LytTR"/>
    <property type="match status" value="1"/>
</dbReference>
<keyword evidence="5" id="KW-1185">Reference proteome</keyword>
<feature type="transmembrane region" description="Helical" evidence="2">
    <location>
        <begin position="49"/>
        <end position="73"/>
    </location>
</feature>
<dbReference type="InterPro" id="IPR046947">
    <property type="entry name" value="LytR-like"/>
</dbReference>
<dbReference type="Gene3D" id="2.40.50.1020">
    <property type="entry name" value="LytTr DNA-binding domain"/>
    <property type="match status" value="1"/>
</dbReference>
<sequence length="284" mass="33172">MPERLKQHFLEHQILWPCVFLLIWALLNIALLTTTVIMEYQREGRSIDYWQPLCWEVTSIVMILLCIWPIAYINRLLQSRFSLPAQLLGHAFGLILFSIIHVSGMVALRKLWYWLAGSHYNFGDFWYEFVYEFRKDAMSYITIVVVISGYQFMVRRLRGEASYIDKGEESNEQLADRLLVKKLGKEFLITTADVEWVEASGNYVNLHVGGRVYPMRSTMAKLAKQLPAQNFRRVHRSAIVNLNQVKHIEPTEFGDYVIALTNDQQVPLSRRYRDAFKSAFADKP</sequence>
<feature type="transmembrane region" description="Helical" evidence="2">
    <location>
        <begin position="85"/>
        <end position="108"/>
    </location>
</feature>
<dbReference type="PROSITE" id="PS50930">
    <property type="entry name" value="HTH_LYTTR"/>
    <property type="match status" value="1"/>
</dbReference>
<evidence type="ECO:0000313" key="5">
    <source>
        <dbReference type="Proteomes" id="UP001273505"/>
    </source>
</evidence>
<evidence type="ECO:0000259" key="3">
    <source>
        <dbReference type="PROSITE" id="PS50930"/>
    </source>
</evidence>
<reference evidence="4 5" key="1">
    <citation type="submission" date="2023-11" db="EMBL/GenBank/DDBJ databases">
        <title>Gilvimarinus fulvus sp. nov., isolated from the surface of Kelp.</title>
        <authorList>
            <person name="Sun Y.Y."/>
            <person name="Gong Y."/>
            <person name="Du Z.J."/>
        </authorList>
    </citation>
    <scope>NUCLEOTIDE SEQUENCE [LARGE SCALE GENOMIC DNA]</scope>
    <source>
        <strain evidence="4 5">SDUM040013</strain>
    </source>
</reference>
<evidence type="ECO:0000313" key="4">
    <source>
        <dbReference type="EMBL" id="MDX6848909.1"/>
    </source>
</evidence>
<feature type="domain" description="HTH LytTR-type" evidence="3">
    <location>
        <begin position="178"/>
        <end position="282"/>
    </location>
</feature>
<comment type="caution">
    <text evidence="4">The sequence shown here is derived from an EMBL/GenBank/DDBJ whole genome shotgun (WGS) entry which is preliminary data.</text>
</comment>
<proteinExistence type="predicted"/>
<keyword evidence="4" id="KW-0238">DNA-binding</keyword>
<dbReference type="SMART" id="SM00850">
    <property type="entry name" value="LytTR"/>
    <property type="match status" value="1"/>
</dbReference>
<keyword evidence="2" id="KW-0472">Membrane</keyword>
<dbReference type="InterPro" id="IPR007492">
    <property type="entry name" value="LytTR_DNA-bd_dom"/>
</dbReference>
<dbReference type="RefSeq" id="WP_302723823.1">
    <property type="nucleotide sequence ID" value="NZ_JAULRU010000705.1"/>
</dbReference>
<feature type="transmembrane region" description="Helical" evidence="2">
    <location>
        <begin position="14"/>
        <end position="37"/>
    </location>
</feature>
<dbReference type="EMBL" id="JAXAFO010000007">
    <property type="protein sequence ID" value="MDX6848909.1"/>
    <property type="molecule type" value="Genomic_DNA"/>
</dbReference>
<dbReference type="Proteomes" id="UP001273505">
    <property type="component" value="Unassembled WGS sequence"/>
</dbReference>
<accession>A0ABU4RVK8</accession>
<keyword evidence="1" id="KW-0902">Two-component regulatory system</keyword>
<dbReference type="PANTHER" id="PTHR37299">
    <property type="entry name" value="TRANSCRIPTIONAL REGULATOR-RELATED"/>
    <property type="match status" value="1"/>
</dbReference>
<evidence type="ECO:0000256" key="2">
    <source>
        <dbReference type="SAM" id="Phobius"/>
    </source>
</evidence>
<name>A0ABU4RVK8_9GAMM</name>